<evidence type="ECO:0008006" key="3">
    <source>
        <dbReference type="Google" id="ProtNLM"/>
    </source>
</evidence>
<dbReference type="InterPro" id="IPR046600">
    <property type="entry name" value="DUF6659"/>
</dbReference>
<comment type="caution">
    <text evidence="1">The sequence shown here is derived from an EMBL/GenBank/DDBJ whole genome shotgun (WGS) entry which is preliminary data.</text>
</comment>
<reference evidence="1 2" key="1">
    <citation type="submission" date="2014-06" db="EMBL/GenBank/DDBJ databases">
        <authorList>
            <person name="Ngugi D.K."/>
            <person name="Blom J."/>
            <person name="Alam I."/>
            <person name="Rashid M."/>
            <person name="Ba Alawi W."/>
            <person name="Zhang G."/>
            <person name="Hikmawan T."/>
            <person name="Guan Y."/>
            <person name="Antunes A."/>
            <person name="Siam R."/>
            <person name="ElDorry H."/>
            <person name="Bajic V."/>
            <person name="Stingl U."/>
        </authorList>
    </citation>
    <scope>NUCLEOTIDE SEQUENCE [LARGE SCALE GENOMIC DNA]</scope>
    <source>
        <strain evidence="1">SCGC AAA799-N04</strain>
    </source>
</reference>
<sequence>MAEELPLEDIKKRITSILLEPEIRFCGLIDSKGELIVGGFDEKSVPMLNVAQRRQLFQELAHRVANRQGFDADLGRVKYSSSRRENAVMMSFPFGTHVVLVIASPGINIDRFAWDILNKLGRDWSDFDSL</sequence>
<evidence type="ECO:0000313" key="1">
    <source>
        <dbReference type="EMBL" id="KEQ56236.1"/>
    </source>
</evidence>
<dbReference type="EMBL" id="JOKN01000026">
    <property type="protein sequence ID" value="KEQ56236.1"/>
    <property type="molecule type" value="Genomic_DNA"/>
</dbReference>
<dbReference type="PATRIC" id="fig|1502293.3.peg.1222"/>
<name>A0A081RM13_9ARCH</name>
<protein>
    <recommendedName>
        <fullName evidence="3">Roadblock/LAMTOR2 domain-containing protein</fullName>
    </recommendedName>
</protein>
<proteinExistence type="predicted"/>
<accession>A0A081RM13</accession>
<dbReference type="Pfam" id="PF20364">
    <property type="entry name" value="DUF6659"/>
    <property type="match status" value="1"/>
</dbReference>
<dbReference type="Proteomes" id="UP000028059">
    <property type="component" value="Unassembled WGS sequence"/>
</dbReference>
<evidence type="ECO:0000313" key="2">
    <source>
        <dbReference type="Proteomes" id="UP000028059"/>
    </source>
</evidence>
<dbReference type="AlphaFoldDB" id="A0A081RM13"/>
<keyword evidence="2" id="KW-1185">Reference proteome</keyword>
<gene>
    <name evidence="1" type="ORF">AAA799N04_01321</name>
</gene>
<organism evidence="1 2">
    <name type="scientific">Marine Group I thaumarchaeote SCGC AAA799-N04</name>
    <dbReference type="NCBI Taxonomy" id="1502293"/>
    <lineage>
        <taxon>Archaea</taxon>
        <taxon>Nitrososphaerota</taxon>
        <taxon>Marine Group I</taxon>
    </lineage>
</organism>